<evidence type="ECO:0000313" key="1">
    <source>
        <dbReference type="EMBL" id="KIL46183.1"/>
    </source>
</evidence>
<comment type="caution">
    <text evidence="1">The sequence shown here is derived from an EMBL/GenBank/DDBJ whole genome shotgun (WGS) entry which is preliminary data.</text>
</comment>
<dbReference type="AlphaFoldDB" id="A0A0C2VQ92"/>
<keyword evidence="2" id="KW-1185">Reference proteome</keyword>
<accession>A0A0C2VQ92</accession>
<dbReference type="EMBL" id="JXRR01000017">
    <property type="protein sequence ID" value="KIL46183.1"/>
    <property type="molecule type" value="Genomic_DNA"/>
</dbReference>
<dbReference type="PATRIC" id="fig|220754.4.peg.2872"/>
<dbReference type="RefSeq" id="WP_198134254.1">
    <property type="nucleotide sequence ID" value="NZ_JXRR01000017.1"/>
</dbReference>
<name>A0A0C2VQ92_9BACL</name>
<evidence type="ECO:0000313" key="2">
    <source>
        <dbReference type="Proteomes" id="UP000031972"/>
    </source>
</evidence>
<organism evidence="1 2">
    <name type="scientific">Jeotgalibacillus campisalis</name>
    <dbReference type="NCBI Taxonomy" id="220754"/>
    <lineage>
        <taxon>Bacteria</taxon>
        <taxon>Bacillati</taxon>
        <taxon>Bacillota</taxon>
        <taxon>Bacilli</taxon>
        <taxon>Bacillales</taxon>
        <taxon>Caryophanaceae</taxon>
        <taxon>Jeotgalibacillus</taxon>
    </lineage>
</organism>
<dbReference type="Proteomes" id="UP000031972">
    <property type="component" value="Unassembled WGS sequence"/>
</dbReference>
<protein>
    <submittedName>
        <fullName evidence="1">Uncharacterized protein</fullName>
    </submittedName>
</protein>
<reference evidence="1 2" key="1">
    <citation type="submission" date="2015-01" db="EMBL/GenBank/DDBJ databases">
        <title>Jeotgalibacillus campisalis genome sequencing.</title>
        <authorList>
            <person name="Goh K.M."/>
            <person name="Chan K.-G."/>
            <person name="Yaakop A.S."/>
            <person name="Ee R."/>
            <person name="Gan H.M."/>
            <person name="Chan C.S."/>
        </authorList>
    </citation>
    <scope>NUCLEOTIDE SEQUENCE [LARGE SCALE GENOMIC DNA]</scope>
    <source>
        <strain evidence="1 2">SF-57</strain>
    </source>
</reference>
<gene>
    <name evidence="1" type="ORF">KR50_28580</name>
</gene>
<sequence length="143" mass="16766">MSIEANKCNVPKCKGFVVFENADFDFNNLQVGKSNSYEFDDPKCTECGKQYYVVPHYVVVGDPDDEPLESACMTAFMKRENYRSFEEEQDPYEKIQKYIRLMGYTYSPNEVVKRYSDYKEGSYVSFTMKDCIKNLKPELEKLI</sequence>
<proteinExistence type="predicted"/>